<dbReference type="InterPro" id="IPR036046">
    <property type="entry name" value="Acylphosphatase-like_dom_sf"/>
</dbReference>
<evidence type="ECO:0000313" key="10">
    <source>
        <dbReference type="EMBL" id="HGG03171.1"/>
    </source>
</evidence>
<evidence type="ECO:0000256" key="1">
    <source>
        <dbReference type="ARBA" id="ARBA00004230"/>
    </source>
</evidence>
<gene>
    <name evidence="10" type="ORF">ENR15_21655</name>
</gene>
<dbReference type="SUPFAM" id="SSF54975">
    <property type="entry name" value="Acylphosphatase/BLUF domain-like"/>
    <property type="match status" value="1"/>
</dbReference>
<dbReference type="PROSITE" id="PS50125">
    <property type="entry name" value="GUANYLATE_CYCLASE_2"/>
    <property type="match status" value="1"/>
</dbReference>
<dbReference type="Pfam" id="PF04940">
    <property type="entry name" value="BLUF"/>
    <property type="match status" value="1"/>
</dbReference>
<evidence type="ECO:0000259" key="8">
    <source>
        <dbReference type="PROSITE" id="PS50125"/>
    </source>
</evidence>
<comment type="caution">
    <text evidence="10">The sequence shown here is derived from an EMBL/GenBank/DDBJ whole genome shotgun (WGS) entry which is preliminary data.</text>
</comment>
<keyword evidence="6" id="KW-0969">Cilium</keyword>
<evidence type="ECO:0000259" key="9">
    <source>
        <dbReference type="PROSITE" id="PS50925"/>
    </source>
</evidence>
<dbReference type="GO" id="GO:0071949">
    <property type="term" value="F:FAD binding"/>
    <property type="evidence" value="ECO:0007669"/>
    <property type="project" value="InterPro"/>
</dbReference>
<protein>
    <submittedName>
        <fullName evidence="10">Family 3 adenylate cyclase</fullName>
    </submittedName>
</protein>
<dbReference type="SMART" id="SM01034">
    <property type="entry name" value="BLUF"/>
    <property type="match status" value="1"/>
</dbReference>
<dbReference type="SUPFAM" id="SSF55073">
    <property type="entry name" value="Nucleotide cyclase"/>
    <property type="match status" value="1"/>
</dbReference>
<dbReference type="Gene3D" id="3.30.70.100">
    <property type="match status" value="1"/>
</dbReference>
<dbReference type="InterPro" id="IPR007024">
    <property type="entry name" value="BLUF_domain"/>
</dbReference>
<sequence length="356" mass="40155">MKRLTYISKFSRHLSPQDIENIGSVSSAKNRLNNITGVLLCLGEIFFQILEGEETKIDVVYEKILRDDRHTEILCLKLESDITERLFPEWSMRTINLDENTDMLVKPIKTLLHNVTESHRILEKYTQPTIFKLIKNGVNPLEVRPRKVEKIIMFCDIMSFSTIADKLPVEQVVFLVNHYLTICTNIISERGGEVTKFIGDSVMAYFDSDQADDAIQASLDILTEIQNLRNTALDGSILRVLHTGIGLAKGPVIEGNIGSAVKKDYTILGDAVNLASRLEGATRNLPYALIFSAAVKNSAHHKWDFVYLGDRQTKGKSEPVQIYSIDCDITRYSADNEPINDYLAKIIETLNFSSLV</sequence>
<dbReference type="SMART" id="SM00044">
    <property type="entry name" value="CYCc"/>
    <property type="match status" value="1"/>
</dbReference>
<evidence type="ECO:0000256" key="2">
    <source>
        <dbReference type="ARBA" id="ARBA00005381"/>
    </source>
</evidence>
<comment type="subcellular location">
    <subcellularLocation>
        <location evidence="1">Cell projection</location>
        <location evidence="1">Cilium</location>
        <location evidence="1">Flagellum</location>
    </subcellularLocation>
</comment>
<feature type="domain" description="BLUF" evidence="9">
    <location>
        <begin position="1"/>
        <end position="93"/>
    </location>
</feature>
<evidence type="ECO:0000256" key="3">
    <source>
        <dbReference type="ARBA" id="ARBA00011103"/>
    </source>
</evidence>
<dbReference type="AlphaFoldDB" id="A0A7C3VT33"/>
<organism evidence="10">
    <name type="scientific">Planktothricoides sp. SpSt-374</name>
    <dbReference type="NCBI Taxonomy" id="2282167"/>
    <lineage>
        <taxon>Bacteria</taxon>
        <taxon>Bacillati</taxon>
        <taxon>Cyanobacteriota</taxon>
        <taxon>Cyanophyceae</taxon>
        <taxon>Oscillatoriophycideae</taxon>
        <taxon>Oscillatoriales</taxon>
        <taxon>Oscillatoriaceae</taxon>
        <taxon>Planktothricoides</taxon>
    </lineage>
</organism>
<dbReference type="Pfam" id="PF00211">
    <property type="entry name" value="Guanylate_cyc"/>
    <property type="match status" value="1"/>
</dbReference>
<evidence type="ECO:0000256" key="7">
    <source>
        <dbReference type="ARBA" id="ARBA00023273"/>
    </source>
</evidence>
<dbReference type="SMR" id="A0A7C3VT33"/>
<comment type="subunit">
    <text evidence="3">Heterotetramer of two alpha and two beta subunits.</text>
</comment>
<dbReference type="InterPro" id="IPR001054">
    <property type="entry name" value="A/G_cyclase"/>
</dbReference>
<dbReference type="InterPro" id="IPR029787">
    <property type="entry name" value="Nucleotide_cyclase"/>
</dbReference>
<accession>A0A7C3VT33</accession>
<dbReference type="CDD" id="cd07302">
    <property type="entry name" value="CHD"/>
    <property type="match status" value="1"/>
</dbReference>
<evidence type="ECO:0000256" key="4">
    <source>
        <dbReference type="ARBA" id="ARBA00022737"/>
    </source>
</evidence>
<feature type="domain" description="Guanylate cyclase" evidence="8">
    <location>
        <begin position="151"/>
        <end position="279"/>
    </location>
</feature>
<dbReference type="EMBL" id="DSPX01000220">
    <property type="protein sequence ID" value="HGG03171.1"/>
    <property type="molecule type" value="Genomic_DNA"/>
</dbReference>
<dbReference type="PANTHER" id="PTHR43081">
    <property type="entry name" value="ADENYLATE CYCLASE, TERMINAL-DIFFERENTIATION SPECIFIC-RELATED"/>
    <property type="match status" value="1"/>
</dbReference>
<dbReference type="PANTHER" id="PTHR43081:SF1">
    <property type="entry name" value="ADENYLATE CYCLASE, TERMINAL-DIFFERENTIATION SPECIFIC"/>
    <property type="match status" value="1"/>
</dbReference>
<reference evidence="10" key="1">
    <citation type="journal article" date="2020" name="mSystems">
        <title>Genome- and Community-Level Interaction Insights into Carbon Utilization and Element Cycling Functions of Hydrothermarchaeota in Hydrothermal Sediment.</title>
        <authorList>
            <person name="Zhou Z."/>
            <person name="Liu Y."/>
            <person name="Xu W."/>
            <person name="Pan J."/>
            <person name="Luo Z.H."/>
            <person name="Li M."/>
        </authorList>
    </citation>
    <scope>NUCLEOTIDE SEQUENCE [LARGE SCALE GENOMIC DNA]</scope>
    <source>
        <strain evidence="10">SpSt-374</strain>
    </source>
</reference>
<dbReference type="InterPro" id="IPR050697">
    <property type="entry name" value="Adenylyl/Guanylyl_Cyclase_3/4"/>
</dbReference>
<keyword evidence="5" id="KW-0282">Flagellum</keyword>
<proteinExistence type="inferred from homology"/>
<keyword evidence="4" id="KW-0677">Repeat</keyword>
<evidence type="ECO:0000256" key="6">
    <source>
        <dbReference type="ARBA" id="ARBA00023069"/>
    </source>
</evidence>
<comment type="similarity">
    <text evidence="2">Belongs to the adenylyl cyclase class-3 family.</text>
</comment>
<dbReference type="Gene3D" id="3.30.70.1230">
    <property type="entry name" value="Nucleotide cyclase"/>
    <property type="match status" value="1"/>
</dbReference>
<name>A0A7C3VT33_9CYAN</name>
<dbReference type="GO" id="GO:0009190">
    <property type="term" value="P:cyclic nucleotide biosynthetic process"/>
    <property type="evidence" value="ECO:0007669"/>
    <property type="project" value="InterPro"/>
</dbReference>
<keyword evidence="7" id="KW-0966">Cell projection</keyword>
<dbReference type="GO" id="GO:0009882">
    <property type="term" value="F:blue light photoreceptor activity"/>
    <property type="evidence" value="ECO:0007669"/>
    <property type="project" value="InterPro"/>
</dbReference>
<dbReference type="GO" id="GO:0004016">
    <property type="term" value="F:adenylate cyclase activity"/>
    <property type="evidence" value="ECO:0007669"/>
    <property type="project" value="UniProtKB-ARBA"/>
</dbReference>
<evidence type="ECO:0000256" key="5">
    <source>
        <dbReference type="ARBA" id="ARBA00022846"/>
    </source>
</evidence>
<dbReference type="PROSITE" id="PS50925">
    <property type="entry name" value="BLUF"/>
    <property type="match status" value="1"/>
</dbReference>